<keyword evidence="2" id="KW-1185">Reference proteome</keyword>
<evidence type="ECO:0000313" key="2">
    <source>
        <dbReference type="Proteomes" id="UP000245626"/>
    </source>
</evidence>
<sequence length="145" mass="16031">MIVVHDMLQSKMEWLNWLKIKTPHSTTHQPTSCESPITRRTHIPSPSPSPLPPRLPHLSSPVSLPSPPPLLVRLTQTQQTLLKPILSAPPFPHVSYSPLTLPKSTLYLHRRLPSLNIHAIPFGIQHLTSLSSVSLSSSPLPSPPL</sequence>
<dbReference type="EMBL" id="KZ820686">
    <property type="protein sequence ID" value="PWN46828.1"/>
    <property type="molecule type" value="Genomic_DNA"/>
</dbReference>
<evidence type="ECO:0000313" key="1">
    <source>
        <dbReference type="EMBL" id="PWN46828.1"/>
    </source>
</evidence>
<accession>A0ACD0NLZ3</accession>
<reference evidence="1 2" key="1">
    <citation type="journal article" date="2018" name="Mol. Biol. Evol.">
        <title>Broad Genomic Sampling Reveals a Smut Pathogenic Ancestry of the Fungal Clade Ustilaginomycotina.</title>
        <authorList>
            <person name="Kijpornyongpan T."/>
            <person name="Mondo S.J."/>
            <person name="Barry K."/>
            <person name="Sandor L."/>
            <person name="Lee J."/>
            <person name="Lipzen A."/>
            <person name="Pangilinan J."/>
            <person name="LaButti K."/>
            <person name="Hainaut M."/>
            <person name="Henrissat B."/>
            <person name="Grigoriev I.V."/>
            <person name="Spatafora J.W."/>
            <person name="Aime M.C."/>
        </authorList>
    </citation>
    <scope>NUCLEOTIDE SEQUENCE [LARGE SCALE GENOMIC DNA]</scope>
    <source>
        <strain evidence="1 2">SA 807</strain>
    </source>
</reference>
<organism evidence="1 2">
    <name type="scientific">Violaceomyces palustris</name>
    <dbReference type="NCBI Taxonomy" id="1673888"/>
    <lineage>
        <taxon>Eukaryota</taxon>
        <taxon>Fungi</taxon>
        <taxon>Dikarya</taxon>
        <taxon>Basidiomycota</taxon>
        <taxon>Ustilaginomycotina</taxon>
        <taxon>Ustilaginomycetes</taxon>
        <taxon>Violaceomycetales</taxon>
        <taxon>Violaceomycetaceae</taxon>
        <taxon>Violaceomyces</taxon>
    </lineage>
</organism>
<gene>
    <name evidence="1" type="ORF">IE53DRAFT_4418</name>
</gene>
<protein>
    <submittedName>
        <fullName evidence="1">Uncharacterized protein</fullName>
    </submittedName>
</protein>
<proteinExistence type="predicted"/>
<name>A0ACD0NLZ3_9BASI</name>
<dbReference type="Proteomes" id="UP000245626">
    <property type="component" value="Unassembled WGS sequence"/>
</dbReference>